<evidence type="ECO:0000313" key="2">
    <source>
        <dbReference type="EMBL" id="EEO27709.2"/>
    </source>
</evidence>
<protein>
    <submittedName>
        <fullName evidence="2">Uncharacterized protein</fullName>
    </submittedName>
</protein>
<dbReference type="EMBL" id="ACDP02000023">
    <property type="protein sequence ID" value="EEO27709.2"/>
    <property type="molecule type" value="Genomic_DNA"/>
</dbReference>
<dbReference type="Proteomes" id="UP000003973">
    <property type="component" value="Unassembled WGS sequence"/>
</dbReference>
<dbReference type="HOGENOM" id="CLU_3046071_0_0_4"/>
<evidence type="ECO:0000256" key="1">
    <source>
        <dbReference type="SAM" id="MobiDB-lite"/>
    </source>
</evidence>
<proteinExistence type="predicted"/>
<feature type="region of interest" description="Disordered" evidence="1">
    <location>
        <begin position="1"/>
        <end position="54"/>
    </location>
</feature>
<evidence type="ECO:0000313" key="3">
    <source>
        <dbReference type="Proteomes" id="UP000003973"/>
    </source>
</evidence>
<sequence length="54" mass="6447">MNKTPEKAVKNLPQEIRRQAEDRTRLSDRHGFPKRVNPDKRAAYETRRAFPELK</sequence>
<organism evidence="2 3">
    <name type="scientific">Oxalobacter paraformigenes</name>
    <dbReference type="NCBI Taxonomy" id="556268"/>
    <lineage>
        <taxon>Bacteria</taxon>
        <taxon>Pseudomonadati</taxon>
        <taxon>Pseudomonadota</taxon>
        <taxon>Betaproteobacteria</taxon>
        <taxon>Burkholderiales</taxon>
        <taxon>Oxalobacteraceae</taxon>
        <taxon>Oxalobacter</taxon>
    </lineage>
</organism>
<accession>C3X3C3</accession>
<dbReference type="RefSeq" id="WP_020995083.1">
    <property type="nucleotide sequence ID" value="NZ_CABMNL010000001.1"/>
</dbReference>
<keyword evidence="3" id="KW-1185">Reference proteome</keyword>
<comment type="caution">
    <text evidence="2">The sequence shown here is derived from an EMBL/GenBank/DDBJ whole genome shotgun (WGS) entry which is preliminary data.</text>
</comment>
<gene>
    <name evidence="2" type="ORF">OFAG_00862</name>
</gene>
<dbReference type="AlphaFoldDB" id="C3X3C3"/>
<name>C3X3C3_9BURK</name>
<reference evidence="2" key="1">
    <citation type="submission" date="2011-10" db="EMBL/GenBank/DDBJ databases">
        <title>The Genome Sequence of Oxalobacter formigenes HOxBLS.</title>
        <authorList>
            <consortium name="The Broad Institute Genome Sequencing Platform"/>
            <person name="Earl A."/>
            <person name="Ward D."/>
            <person name="Feldgarden M."/>
            <person name="Gevers D."/>
            <person name="Allison M.J."/>
            <person name="Humphrey S."/>
            <person name="Young S.K."/>
            <person name="Zeng Q."/>
            <person name="Gargeya S."/>
            <person name="Fitzgerald M."/>
            <person name="Haas B."/>
            <person name="Abouelleil A."/>
            <person name="Alvarado L."/>
            <person name="Arachchi H.M."/>
            <person name="Berlin A."/>
            <person name="Brown A."/>
            <person name="Chapman S.B."/>
            <person name="Chen Z."/>
            <person name="Dunbar C."/>
            <person name="Freedman E."/>
            <person name="Gearin G."/>
            <person name="Goldberg J."/>
            <person name="Griggs A."/>
            <person name="Gujja S."/>
            <person name="Heiman D."/>
            <person name="Howarth C."/>
            <person name="Larson L."/>
            <person name="Lui A."/>
            <person name="MacDonald P.J.P."/>
            <person name="Montmayeur A."/>
            <person name="Murphy C."/>
            <person name="Neiman D."/>
            <person name="Pearson M."/>
            <person name="Priest M."/>
            <person name="Roberts A."/>
            <person name="Saif S."/>
            <person name="Shea T."/>
            <person name="Shenoy N."/>
            <person name="Sisk P."/>
            <person name="Stolte C."/>
            <person name="Sykes S."/>
            <person name="Wortman J."/>
            <person name="Nusbaum C."/>
            <person name="Birren B."/>
        </authorList>
    </citation>
    <scope>NUCLEOTIDE SEQUENCE [LARGE SCALE GENOMIC DNA]</scope>
    <source>
        <strain evidence="2">HOxBLS</strain>
    </source>
</reference>